<dbReference type="GeneID" id="106819106"/>
<evidence type="ECO:0000313" key="2">
    <source>
        <dbReference type="Proteomes" id="UP000695022"/>
    </source>
</evidence>
<dbReference type="Proteomes" id="UP000695022">
    <property type="component" value="Unplaced"/>
</dbReference>
<feature type="region of interest" description="Disordered" evidence="1">
    <location>
        <begin position="179"/>
        <end position="226"/>
    </location>
</feature>
<keyword evidence="2" id="KW-1185">Reference proteome</keyword>
<accession>A0ABM1F482</accession>
<name>A0ABM1F482_PRICU</name>
<evidence type="ECO:0000313" key="3">
    <source>
        <dbReference type="RefSeq" id="XP_014679253.1"/>
    </source>
</evidence>
<sequence>MCHAVMSNSTGSCSDHDWESWVESIDSISHTYRPSMADELLTNAEFIVRYKTRMSISANQACVGIARGCSTFHQLLEVTSRLISQTRCADRLVGFLKTNKVLPKMVSIVEAVLSSKDAMEQPWVHRLLSHLLEVIRAIVKCEPCCNDKEFTASMLQPSSECCHLVPALLSLCEDTRPQLDSKPKMADASQLDSKPKMADVSQLDSKPKMPPTPAAQAGQQTKMACT</sequence>
<dbReference type="RefSeq" id="XP_014679253.1">
    <property type="nucleotide sequence ID" value="XM_014823767.1"/>
</dbReference>
<gene>
    <name evidence="3" type="primary">LOC106819106</name>
</gene>
<organism evidence="2 3">
    <name type="scientific">Priapulus caudatus</name>
    <name type="common">Priapulid worm</name>
    <dbReference type="NCBI Taxonomy" id="37621"/>
    <lineage>
        <taxon>Eukaryota</taxon>
        <taxon>Metazoa</taxon>
        <taxon>Ecdysozoa</taxon>
        <taxon>Scalidophora</taxon>
        <taxon>Priapulida</taxon>
        <taxon>Priapulimorpha</taxon>
        <taxon>Priapulimorphida</taxon>
        <taxon>Priapulidae</taxon>
        <taxon>Priapulus</taxon>
    </lineage>
</organism>
<evidence type="ECO:0000256" key="1">
    <source>
        <dbReference type="SAM" id="MobiDB-lite"/>
    </source>
</evidence>
<protein>
    <submittedName>
        <fullName evidence="3">Uncharacterized protein LOC106819106</fullName>
    </submittedName>
</protein>
<feature type="compositionally biased region" description="Polar residues" evidence="1">
    <location>
        <begin position="217"/>
        <end position="226"/>
    </location>
</feature>
<reference evidence="3" key="1">
    <citation type="submission" date="2025-08" db="UniProtKB">
        <authorList>
            <consortium name="RefSeq"/>
        </authorList>
    </citation>
    <scope>IDENTIFICATION</scope>
</reference>
<proteinExistence type="predicted"/>